<feature type="signal peptide" evidence="1">
    <location>
        <begin position="1"/>
        <end position="20"/>
    </location>
</feature>
<protein>
    <submittedName>
        <fullName evidence="2">Rhythmically expressed gene 5 protein</fullName>
    </submittedName>
</protein>
<dbReference type="EMBL" id="QDEB01031433">
    <property type="protein sequence ID" value="RZC39784.1"/>
    <property type="molecule type" value="Genomic_DNA"/>
</dbReference>
<evidence type="ECO:0000256" key="1">
    <source>
        <dbReference type="SAM" id="SignalP"/>
    </source>
</evidence>
<dbReference type="AlphaFoldDB" id="A0A482W401"/>
<evidence type="ECO:0000313" key="3">
    <source>
        <dbReference type="Proteomes" id="UP000292052"/>
    </source>
</evidence>
<keyword evidence="3" id="KW-1185">Reference proteome</keyword>
<reference evidence="2 3" key="1">
    <citation type="submission" date="2017-03" db="EMBL/GenBank/DDBJ databases">
        <title>Genome of the blue death feigning beetle - Asbolus verrucosus.</title>
        <authorList>
            <person name="Rider S.D."/>
        </authorList>
    </citation>
    <scope>NUCLEOTIDE SEQUENCE [LARGE SCALE GENOMIC DNA]</scope>
    <source>
        <strain evidence="2">Butters</strain>
        <tissue evidence="2">Head and leg muscle</tissue>
    </source>
</reference>
<keyword evidence="1" id="KW-0732">Signal</keyword>
<dbReference type="Proteomes" id="UP000292052">
    <property type="component" value="Unassembled WGS sequence"/>
</dbReference>
<comment type="caution">
    <text evidence="2">The sequence shown here is derived from an EMBL/GenBank/DDBJ whole genome shotgun (WGS) entry which is preliminary data.</text>
</comment>
<dbReference type="OrthoDB" id="6359856at2759"/>
<feature type="chain" id="PRO_5019845653" evidence="1">
    <location>
        <begin position="21"/>
        <end position="239"/>
    </location>
</feature>
<evidence type="ECO:0000313" key="2">
    <source>
        <dbReference type="EMBL" id="RZC39784.1"/>
    </source>
</evidence>
<sequence>MLFSLVLVWCTFALLGQLDASAIPMWEFLSKQEKMSYLYSMFANQVDEFCEKSSMDNCNKELLKYGLGKLKDMPEDHLDVMDPYQRGASNIIWDSMMEGHEMMKSTSYPRTTTTAKPNSYEDESFADFGTQGAASAKIDNVYRLPPPKGFVYTIQSGTPQYTYPQNYQHITNRDKNGVYTRFQQQYTTPGATQKNQPLTGPVVVKVYPDGRPVRESTSQVPQDEDLRQYQLSKVKIPSF</sequence>
<accession>A0A482W401</accession>
<proteinExistence type="predicted"/>
<gene>
    <name evidence="2" type="ORF">BDFB_013495</name>
</gene>
<name>A0A482W401_ASBVE</name>
<organism evidence="2 3">
    <name type="scientific">Asbolus verrucosus</name>
    <name type="common">Desert ironclad beetle</name>
    <dbReference type="NCBI Taxonomy" id="1661398"/>
    <lineage>
        <taxon>Eukaryota</taxon>
        <taxon>Metazoa</taxon>
        <taxon>Ecdysozoa</taxon>
        <taxon>Arthropoda</taxon>
        <taxon>Hexapoda</taxon>
        <taxon>Insecta</taxon>
        <taxon>Pterygota</taxon>
        <taxon>Neoptera</taxon>
        <taxon>Endopterygota</taxon>
        <taxon>Coleoptera</taxon>
        <taxon>Polyphaga</taxon>
        <taxon>Cucujiformia</taxon>
        <taxon>Tenebrionidae</taxon>
        <taxon>Pimeliinae</taxon>
        <taxon>Asbolus</taxon>
    </lineage>
</organism>